<dbReference type="GO" id="GO:0016301">
    <property type="term" value="F:kinase activity"/>
    <property type="evidence" value="ECO:0007669"/>
    <property type="project" value="UniProtKB-KW"/>
</dbReference>
<evidence type="ECO:0000313" key="7">
    <source>
        <dbReference type="Proteomes" id="UP000182725"/>
    </source>
</evidence>
<dbReference type="AlphaFoldDB" id="A0A1H5L6N1"/>
<gene>
    <name evidence="6" type="ORF">SAMN04489740_2302</name>
</gene>
<dbReference type="InterPro" id="IPR040999">
    <property type="entry name" value="Mak_N_cap"/>
</dbReference>
<evidence type="ECO:0000256" key="4">
    <source>
        <dbReference type="ARBA" id="ARBA00022840"/>
    </source>
</evidence>
<sequence>MAIVYAAQLRPSKMELLALWLPQQPWFVASEEELVRLGSFRFDDPAGEVGVETQLVGAGKNVYHVPMTYRGAPLEGAEEFLIGTMDHSVLGDRWAYDATGDPVYAATLAAALLAGAPQAVQLREADGETTVIQETSTITATGIPLEKVPALGAIATVTKAGVSTISSGNLELRVLRELDLGGVTTPGYGLTAVWEGQQSPVLIATAAIL</sequence>
<name>A0A1H5L6N1_9MICC</name>
<organism evidence="6 7">
    <name type="scientific">Arthrobacter alpinus</name>
    <dbReference type="NCBI Taxonomy" id="656366"/>
    <lineage>
        <taxon>Bacteria</taxon>
        <taxon>Bacillati</taxon>
        <taxon>Actinomycetota</taxon>
        <taxon>Actinomycetes</taxon>
        <taxon>Micrococcales</taxon>
        <taxon>Micrococcaceae</taxon>
        <taxon>Arthrobacter</taxon>
    </lineage>
</organism>
<proteinExistence type="predicted"/>
<accession>A0A1H5L6N1</accession>
<keyword evidence="2" id="KW-0547">Nucleotide-binding</keyword>
<keyword evidence="1" id="KW-0808">Transferase</keyword>
<evidence type="ECO:0000313" key="6">
    <source>
        <dbReference type="EMBL" id="SEE71971.1"/>
    </source>
</evidence>
<keyword evidence="3" id="KW-0418">Kinase</keyword>
<keyword evidence="4" id="KW-0067">ATP-binding</keyword>
<reference evidence="6 7" key="1">
    <citation type="submission" date="2016-10" db="EMBL/GenBank/DDBJ databases">
        <authorList>
            <person name="de Groot N.N."/>
        </authorList>
    </citation>
    <scope>NUCLEOTIDE SEQUENCE [LARGE SCALE GENOMIC DNA]</scope>
    <source>
        <strain evidence="6 7">DSM 22274</strain>
    </source>
</reference>
<evidence type="ECO:0000259" key="5">
    <source>
        <dbReference type="Pfam" id="PF18085"/>
    </source>
</evidence>
<evidence type="ECO:0000256" key="2">
    <source>
        <dbReference type="ARBA" id="ARBA00022741"/>
    </source>
</evidence>
<evidence type="ECO:0000256" key="3">
    <source>
        <dbReference type="ARBA" id="ARBA00022777"/>
    </source>
</evidence>
<feature type="domain" description="Maltokinase N-terminal cap" evidence="5">
    <location>
        <begin position="20"/>
        <end position="101"/>
    </location>
</feature>
<dbReference type="NCBIfam" id="NF047744">
    <property type="entry name" value="CG0192_rel"/>
    <property type="match status" value="1"/>
</dbReference>
<evidence type="ECO:0000256" key="1">
    <source>
        <dbReference type="ARBA" id="ARBA00022679"/>
    </source>
</evidence>
<dbReference type="GO" id="GO:0005524">
    <property type="term" value="F:ATP binding"/>
    <property type="evidence" value="ECO:0007669"/>
    <property type="project" value="UniProtKB-KW"/>
</dbReference>
<dbReference type="Proteomes" id="UP000182725">
    <property type="component" value="Unassembled WGS sequence"/>
</dbReference>
<dbReference type="EMBL" id="FNTV01000001">
    <property type="protein sequence ID" value="SEE71971.1"/>
    <property type="molecule type" value="Genomic_DNA"/>
</dbReference>
<protein>
    <recommendedName>
        <fullName evidence="5">Maltokinase N-terminal cap domain-containing protein</fullName>
    </recommendedName>
</protein>
<dbReference type="Pfam" id="PF18085">
    <property type="entry name" value="Mak_N_cap"/>
    <property type="match status" value="1"/>
</dbReference>
<dbReference type="RefSeq" id="WP_074711713.1">
    <property type="nucleotide sequence ID" value="NZ_FNTV01000001.1"/>
</dbReference>